<proteinExistence type="inferred from homology"/>
<organism evidence="5 6">
    <name type="scientific">Bradyrhizobium forestalis</name>
    <dbReference type="NCBI Taxonomy" id="1419263"/>
    <lineage>
        <taxon>Bacteria</taxon>
        <taxon>Pseudomonadati</taxon>
        <taxon>Pseudomonadota</taxon>
        <taxon>Alphaproteobacteria</taxon>
        <taxon>Hyphomicrobiales</taxon>
        <taxon>Nitrobacteraceae</taxon>
        <taxon>Bradyrhizobium</taxon>
    </lineage>
</organism>
<evidence type="ECO:0000256" key="4">
    <source>
        <dbReference type="SAM" id="SignalP"/>
    </source>
</evidence>
<name>A0A2M8R0A8_9BRAD</name>
<reference evidence="5 6" key="1">
    <citation type="submission" date="2017-11" db="EMBL/GenBank/DDBJ databases">
        <title>Bradyrhizobium forestalis sp. nov., an efficient nitrogen-fixing bacterium isolated from nodules of forest legume species in the Amazon.</title>
        <authorList>
            <person name="Costa E.M."/>
            <person name="Guimaraes A."/>
            <person name="Carvalho T.S."/>
            <person name="Rodrigues T.L."/>
            <person name="Ribeiro P.R.A."/>
            <person name="Lebbe L."/>
            <person name="Willems A."/>
            <person name="Moreira F.M.S."/>
        </authorList>
    </citation>
    <scope>NUCLEOTIDE SEQUENCE [LARGE SCALE GENOMIC DNA]</scope>
    <source>
        <strain evidence="5 6">INPA54B</strain>
    </source>
</reference>
<evidence type="ECO:0000313" key="5">
    <source>
        <dbReference type="EMBL" id="PJG51251.1"/>
    </source>
</evidence>
<comment type="caution">
    <text evidence="5">The sequence shown here is derived from an EMBL/GenBank/DDBJ whole genome shotgun (WGS) entry which is preliminary data.</text>
</comment>
<dbReference type="GO" id="GO:0007155">
    <property type="term" value="P:cell adhesion"/>
    <property type="evidence" value="ECO:0007669"/>
    <property type="project" value="InterPro"/>
</dbReference>
<sequence>MFRSILLASAMVLSLASSGAYAGNSSSIVQNGNGNGAETFQRGRNNDSQIVQFGNGNGAGIHQVGRNNNAGIGQNGDGNYAGVWQRRR</sequence>
<comment type="similarity">
    <text evidence="1">Belongs to the CsgA/CsgB family.</text>
</comment>
<dbReference type="EMBL" id="PGVG01000040">
    <property type="protein sequence ID" value="PJG51251.1"/>
    <property type="molecule type" value="Genomic_DNA"/>
</dbReference>
<evidence type="ECO:0000256" key="3">
    <source>
        <dbReference type="SAM" id="MobiDB-lite"/>
    </source>
</evidence>
<dbReference type="InterPro" id="IPR009742">
    <property type="entry name" value="Curlin_rpt"/>
</dbReference>
<evidence type="ECO:0008006" key="7">
    <source>
        <dbReference type="Google" id="ProtNLM"/>
    </source>
</evidence>
<keyword evidence="2 4" id="KW-0732">Signal</keyword>
<feature type="compositionally biased region" description="Polar residues" evidence="3">
    <location>
        <begin position="28"/>
        <end position="46"/>
    </location>
</feature>
<accession>A0A2M8R0A8</accession>
<keyword evidence="6" id="KW-1185">Reference proteome</keyword>
<dbReference type="GO" id="GO:0009289">
    <property type="term" value="C:pilus"/>
    <property type="evidence" value="ECO:0007669"/>
    <property type="project" value="InterPro"/>
</dbReference>
<dbReference type="Proteomes" id="UP000231194">
    <property type="component" value="Unassembled WGS sequence"/>
</dbReference>
<feature type="region of interest" description="Disordered" evidence="3">
    <location>
        <begin position="26"/>
        <end position="46"/>
    </location>
</feature>
<evidence type="ECO:0000256" key="2">
    <source>
        <dbReference type="ARBA" id="ARBA00022729"/>
    </source>
</evidence>
<feature type="chain" id="PRO_5014805661" description="Curlin" evidence="4">
    <location>
        <begin position="23"/>
        <end position="88"/>
    </location>
</feature>
<evidence type="ECO:0000256" key="1">
    <source>
        <dbReference type="ARBA" id="ARBA00009766"/>
    </source>
</evidence>
<feature type="region of interest" description="Disordered" evidence="3">
    <location>
        <begin position="65"/>
        <end position="88"/>
    </location>
</feature>
<dbReference type="RefSeq" id="WP_100235748.1">
    <property type="nucleotide sequence ID" value="NZ_PGVG01000040.1"/>
</dbReference>
<dbReference type="OrthoDB" id="7907227at2"/>
<gene>
    <name evidence="5" type="ORF">CVM73_32050</name>
</gene>
<dbReference type="Pfam" id="PF07012">
    <property type="entry name" value="Curlin_rpt"/>
    <property type="match status" value="1"/>
</dbReference>
<evidence type="ECO:0000313" key="6">
    <source>
        <dbReference type="Proteomes" id="UP000231194"/>
    </source>
</evidence>
<dbReference type="AlphaFoldDB" id="A0A2M8R0A8"/>
<feature type="signal peptide" evidence="4">
    <location>
        <begin position="1"/>
        <end position="22"/>
    </location>
</feature>
<protein>
    <recommendedName>
        <fullName evidence="7">Curlin</fullName>
    </recommendedName>
</protein>